<name>A0ACB8S793_9AGAM</name>
<gene>
    <name evidence="1" type="ORF">FA95DRAFT_1554030</name>
</gene>
<dbReference type="Proteomes" id="UP000814033">
    <property type="component" value="Unassembled WGS sequence"/>
</dbReference>
<comment type="caution">
    <text evidence="1">The sequence shown here is derived from an EMBL/GenBank/DDBJ whole genome shotgun (WGS) entry which is preliminary data.</text>
</comment>
<sequence length="557" mass="60225">MLFSHNELQGLLQVFTLASSHWTSLFRPFLDFLLNPKFSGHAIAAKVVVEARVQPTTSRALVPPSFNAVPTPHPLIHSAFLAHAYAMPDQLAAQHLDESITYGELEAASGRVCAYLRARGVARGHRVCLVIRRSLPMLAGILGVLRAGASYVPLDGDIITESTLGAVLQDAQPTIILTSKMFEGRVACVPTPSASLEDIISMDTEGPDLYDDFEVQTSDAAYIIFTSGTTGRPKGVVVTHQNVTNLLCLSPGNMGIRPGIHVAQLLNVAFDMCAWEILGCLANGGTLHLRGQRRHHWVSVLKAVDVVICTPSILVPHDPADYPNIKFVATAGEPCPQWLADKWAVDAVFYNCCGPTEVTIVNTMHRHIAHQPLTIGRPTPNNTVYVLDEDLRPVPAGATGVMWAGGLGISQGYLNRPDLNATRYRPDPFCSVGGVMFNTGDLGRWTKDGELDHLGRVDDQVKIKGFRVELDGVTAAMSRAADVQCTSAILVDGNLWGFYCPESVPGERVKASVEAVQPYYAVPTKFIALPALPVTSNGKIDKRKLLSIAETLETSSP</sequence>
<proteinExistence type="predicted"/>
<protein>
    <submittedName>
        <fullName evidence="1">AMP-binding protein</fullName>
    </submittedName>
</protein>
<reference evidence="1" key="1">
    <citation type="submission" date="2021-02" db="EMBL/GenBank/DDBJ databases">
        <authorList>
            <consortium name="DOE Joint Genome Institute"/>
            <person name="Ahrendt S."/>
            <person name="Looney B.P."/>
            <person name="Miyauchi S."/>
            <person name="Morin E."/>
            <person name="Drula E."/>
            <person name="Courty P.E."/>
            <person name="Chicoki N."/>
            <person name="Fauchery L."/>
            <person name="Kohler A."/>
            <person name="Kuo A."/>
            <person name="Labutti K."/>
            <person name="Pangilinan J."/>
            <person name="Lipzen A."/>
            <person name="Riley R."/>
            <person name="Andreopoulos W."/>
            <person name="He G."/>
            <person name="Johnson J."/>
            <person name="Barry K.W."/>
            <person name="Grigoriev I.V."/>
            <person name="Nagy L."/>
            <person name="Hibbett D."/>
            <person name="Henrissat B."/>
            <person name="Matheny P.B."/>
            <person name="Labbe J."/>
            <person name="Martin F."/>
        </authorList>
    </citation>
    <scope>NUCLEOTIDE SEQUENCE</scope>
    <source>
        <strain evidence="1">FP105234-sp</strain>
    </source>
</reference>
<accession>A0ACB8S793</accession>
<reference evidence="1" key="2">
    <citation type="journal article" date="2022" name="New Phytol.">
        <title>Evolutionary transition to the ectomycorrhizal habit in the genomes of a hyperdiverse lineage of mushroom-forming fungi.</title>
        <authorList>
            <person name="Looney B."/>
            <person name="Miyauchi S."/>
            <person name="Morin E."/>
            <person name="Drula E."/>
            <person name="Courty P.E."/>
            <person name="Kohler A."/>
            <person name="Kuo A."/>
            <person name="LaButti K."/>
            <person name="Pangilinan J."/>
            <person name="Lipzen A."/>
            <person name="Riley R."/>
            <person name="Andreopoulos W."/>
            <person name="He G."/>
            <person name="Johnson J."/>
            <person name="Nolan M."/>
            <person name="Tritt A."/>
            <person name="Barry K.W."/>
            <person name="Grigoriev I.V."/>
            <person name="Nagy L.G."/>
            <person name="Hibbett D."/>
            <person name="Henrissat B."/>
            <person name="Matheny P.B."/>
            <person name="Labbe J."/>
            <person name="Martin F.M."/>
        </authorList>
    </citation>
    <scope>NUCLEOTIDE SEQUENCE</scope>
    <source>
        <strain evidence="1">FP105234-sp</strain>
    </source>
</reference>
<evidence type="ECO:0000313" key="1">
    <source>
        <dbReference type="EMBL" id="KAI0052057.1"/>
    </source>
</evidence>
<keyword evidence="2" id="KW-1185">Reference proteome</keyword>
<dbReference type="EMBL" id="MU275848">
    <property type="protein sequence ID" value="KAI0052057.1"/>
    <property type="molecule type" value="Genomic_DNA"/>
</dbReference>
<organism evidence="1 2">
    <name type="scientific">Auriscalpium vulgare</name>
    <dbReference type="NCBI Taxonomy" id="40419"/>
    <lineage>
        <taxon>Eukaryota</taxon>
        <taxon>Fungi</taxon>
        <taxon>Dikarya</taxon>
        <taxon>Basidiomycota</taxon>
        <taxon>Agaricomycotina</taxon>
        <taxon>Agaricomycetes</taxon>
        <taxon>Russulales</taxon>
        <taxon>Auriscalpiaceae</taxon>
        <taxon>Auriscalpium</taxon>
    </lineage>
</organism>
<evidence type="ECO:0000313" key="2">
    <source>
        <dbReference type="Proteomes" id="UP000814033"/>
    </source>
</evidence>